<dbReference type="EMBL" id="PYZI01000010">
    <property type="protein sequence ID" value="PTF13519.1"/>
    <property type="molecule type" value="Genomic_DNA"/>
</dbReference>
<dbReference type="InterPro" id="IPR017867">
    <property type="entry name" value="Tyr_phospatase_low_mol_wt"/>
</dbReference>
<dbReference type="PANTHER" id="PTHR11717:SF31">
    <property type="entry name" value="LOW MOLECULAR WEIGHT PROTEIN-TYROSINE-PHOSPHATASE ETP-RELATED"/>
    <property type="match status" value="1"/>
</dbReference>
<dbReference type="CDD" id="cd16344">
    <property type="entry name" value="LMWPAP"/>
    <property type="match status" value="1"/>
</dbReference>
<feature type="active site" description="Nucleophile" evidence="9">
    <location>
        <position position="13"/>
    </location>
</feature>
<dbReference type="InterPro" id="IPR023485">
    <property type="entry name" value="Ptyr_pPase"/>
</dbReference>
<evidence type="ECO:0000256" key="6">
    <source>
        <dbReference type="ARBA" id="ARBA00040312"/>
    </source>
</evidence>
<evidence type="ECO:0000256" key="5">
    <source>
        <dbReference type="ARBA" id="ARBA00037193"/>
    </source>
</evidence>
<evidence type="ECO:0000313" key="11">
    <source>
        <dbReference type="EMBL" id="PTE73618.1"/>
    </source>
</evidence>
<evidence type="ECO:0000256" key="8">
    <source>
        <dbReference type="ARBA" id="ARBA00051722"/>
    </source>
</evidence>
<dbReference type="Proteomes" id="UP000243350">
    <property type="component" value="Unassembled WGS sequence"/>
</dbReference>
<dbReference type="GO" id="GO:0004725">
    <property type="term" value="F:protein tyrosine phosphatase activity"/>
    <property type="evidence" value="ECO:0007669"/>
    <property type="project" value="UniProtKB-EC"/>
</dbReference>
<dbReference type="SMART" id="SM00226">
    <property type="entry name" value="LMWPc"/>
    <property type="match status" value="1"/>
</dbReference>
<dbReference type="SUPFAM" id="SSF52788">
    <property type="entry name" value="Phosphotyrosine protein phosphatases I"/>
    <property type="match status" value="1"/>
</dbReference>
<evidence type="ECO:0000256" key="4">
    <source>
        <dbReference type="ARBA" id="ARBA00022912"/>
    </source>
</evidence>
<dbReference type="GeneID" id="48887431"/>
<reference evidence="12" key="2">
    <citation type="submission" date="2018-03" db="EMBL/GenBank/DDBJ databases">
        <authorList>
            <person name="Naushad S."/>
        </authorList>
    </citation>
    <scope>NUCLEOTIDE SEQUENCE</scope>
    <source>
        <strain evidence="12">SNUC 1409</strain>
    </source>
</reference>
<dbReference type="EMBL" id="PYZH01000003">
    <property type="protein sequence ID" value="PTF16699.1"/>
    <property type="molecule type" value="Genomic_DNA"/>
</dbReference>
<evidence type="ECO:0000256" key="3">
    <source>
        <dbReference type="ARBA" id="ARBA00022801"/>
    </source>
</evidence>
<gene>
    <name evidence="11" type="ORF">BUY44_05125</name>
    <name evidence="12" type="ORF">BUY47_08730</name>
    <name evidence="13" type="ORF">BUY48_00880</name>
</gene>
<comment type="caution">
    <text evidence="11">The sequence shown here is derived from an EMBL/GenBank/DDBJ whole genome shotgun (WGS) entry which is preliminary data.</text>
</comment>
<dbReference type="Proteomes" id="UP000242547">
    <property type="component" value="Unassembled WGS sequence"/>
</dbReference>
<dbReference type="Pfam" id="PF01451">
    <property type="entry name" value="LMWPc"/>
    <property type="match status" value="1"/>
</dbReference>
<feature type="active site" description="Proton donor" evidence="9">
    <location>
        <position position="111"/>
    </location>
</feature>
<comment type="catalytic activity">
    <reaction evidence="8">
        <text>O-phospho-L-tyrosyl-[protein] + H2O = L-tyrosyl-[protein] + phosphate</text>
        <dbReference type="Rhea" id="RHEA:10684"/>
        <dbReference type="Rhea" id="RHEA-COMP:10136"/>
        <dbReference type="Rhea" id="RHEA-COMP:20101"/>
        <dbReference type="ChEBI" id="CHEBI:15377"/>
        <dbReference type="ChEBI" id="CHEBI:43474"/>
        <dbReference type="ChEBI" id="CHEBI:46858"/>
        <dbReference type="ChEBI" id="CHEBI:61978"/>
        <dbReference type="EC" id="3.1.3.48"/>
    </reaction>
</comment>
<evidence type="ECO:0000313" key="12">
    <source>
        <dbReference type="EMBL" id="PTF13519.1"/>
    </source>
</evidence>
<evidence type="ECO:0000256" key="7">
    <source>
        <dbReference type="ARBA" id="ARBA00041820"/>
    </source>
</evidence>
<evidence type="ECO:0000313" key="13">
    <source>
        <dbReference type="EMBL" id="PTF16699.1"/>
    </source>
</evidence>
<dbReference type="InterPro" id="IPR050438">
    <property type="entry name" value="LMW_PTPase"/>
</dbReference>
<dbReference type="PANTHER" id="PTHR11717">
    <property type="entry name" value="LOW MOLECULAR WEIGHT PROTEIN TYROSINE PHOSPHATASE"/>
    <property type="match status" value="1"/>
</dbReference>
<evidence type="ECO:0000259" key="10">
    <source>
        <dbReference type="SMART" id="SM00226"/>
    </source>
</evidence>
<evidence type="ECO:0000313" key="16">
    <source>
        <dbReference type="Proteomes" id="UP000243350"/>
    </source>
</evidence>
<evidence type="ECO:0000256" key="2">
    <source>
        <dbReference type="ARBA" id="ARBA00013064"/>
    </source>
</evidence>
<evidence type="ECO:0000256" key="9">
    <source>
        <dbReference type="PIRSR" id="PIRSR617867-1"/>
    </source>
</evidence>
<sequence>MKITFVCTGNTCRSPIAESIAKRLLKNDEVNSRGLFASNGQAITPEALEVILKNDLPEPSTAQQFSEDDLQSDLILTMTENHKLQLQHLYGNQKHIYQLSEYVGESMDIDDPFGGSIDTYRETFNQLYYLIDRLTHVS</sequence>
<reference evidence="11" key="3">
    <citation type="submission" date="2018-03" db="EMBL/GenBank/DDBJ databases">
        <authorList>
            <person name="Keele B.F."/>
        </authorList>
    </citation>
    <scope>NUCLEOTIDE SEQUENCE</scope>
    <source>
        <strain evidence="13">SNUC 4143</strain>
        <strain evidence="11">SNUC 761</strain>
    </source>
</reference>
<dbReference type="EC" id="3.1.3.48" evidence="2"/>
<dbReference type="Gene3D" id="3.40.50.2300">
    <property type="match status" value="1"/>
</dbReference>
<evidence type="ECO:0000256" key="1">
    <source>
        <dbReference type="ARBA" id="ARBA00011063"/>
    </source>
</evidence>
<proteinExistence type="inferred from homology"/>
<reference evidence="14 15" key="1">
    <citation type="journal article" date="2016" name="Front. Microbiol.">
        <title>Comprehensive Phylogenetic Analysis of Bovine Non-aureus Staphylococci Species Based on Whole-Genome Sequencing.</title>
        <authorList>
            <person name="Naushad S."/>
            <person name="Barkema H.W."/>
            <person name="Luby C."/>
            <person name="Condas L.A."/>
            <person name="Nobrega D.B."/>
            <person name="Carson D.A."/>
            <person name="De Buck J."/>
        </authorList>
    </citation>
    <scope>NUCLEOTIDE SEQUENCE [LARGE SCALE GENOMIC DNA]</scope>
    <source>
        <strain evidence="12 14">SNUC 1409</strain>
        <strain evidence="13 16">SNUC 4143</strain>
        <strain evidence="11 15">SNUC 761</strain>
    </source>
</reference>
<evidence type="ECO:0000313" key="14">
    <source>
        <dbReference type="Proteomes" id="UP000242088"/>
    </source>
</evidence>
<organism evidence="11 15">
    <name type="scientific">Staphylococcus devriesei</name>
    <dbReference type="NCBI Taxonomy" id="586733"/>
    <lineage>
        <taxon>Bacteria</taxon>
        <taxon>Bacillati</taxon>
        <taxon>Bacillota</taxon>
        <taxon>Bacilli</taxon>
        <taxon>Bacillales</taxon>
        <taxon>Staphylococcaceae</taxon>
        <taxon>Staphylococcus</taxon>
    </lineage>
</organism>
<accession>A0A2K4DPU2</accession>
<comment type="similarity">
    <text evidence="1">Belongs to the low molecular weight phosphotyrosine protein phosphatase family.</text>
</comment>
<evidence type="ECO:0000313" key="15">
    <source>
        <dbReference type="Proteomes" id="UP000242547"/>
    </source>
</evidence>
<dbReference type="InterPro" id="IPR036196">
    <property type="entry name" value="Ptyr_pPase_sf"/>
</dbReference>
<comment type="function">
    <text evidence="5">Dephosphorylates the phosphotyrosine-containing proteins.</text>
</comment>
<keyword evidence="3" id="KW-0378">Hydrolase</keyword>
<dbReference type="AlphaFoldDB" id="A0A2K4DPU2"/>
<dbReference type="PRINTS" id="PR00719">
    <property type="entry name" value="LMWPTPASE"/>
</dbReference>
<dbReference type="RefSeq" id="WP_103166218.1">
    <property type="nucleotide sequence ID" value="NZ_CP130489.1"/>
</dbReference>
<feature type="domain" description="Phosphotyrosine protein phosphatase I" evidence="10">
    <location>
        <begin position="1"/>
        <end position="137"/>
    </location>
</feature>
<keyword evidence="4" id="KW-0904">Protein phosphatase</keyword>
<protein>
    <recommendedName>
        <fullName evidence="6">Low molecular weight protein-tyrosine-phosphatase PtpB</fullName>
        <ecNumber evidence="2">3.1.3.48</ecNumber>
    </recommendedName>
    <alternativeName>
        <fullName evidence="7">Phosphotyrosine phosphatase B</fullName>
    </alternativeName>
</protein>
<keyword evidence="14" id="KW-1185">Reference proteome</keyword>
<dbReference type="Proteomes" id="UP000242088">
    <property type="component" value="Unassembled WGS sequence"/>
</dbReference>
<dbReference type="EMBL" id="PYZL01000024">
    <property type="protein sequence ID" value="PTE73618.1"/>
    <property type="molecule type" value="Genomic_DNA"/>
</dbReference>
<feature type="active site" description="Nucleophile" evidence="9">
    <location>
        <position position="7"/>
    </location>
</feature>
<dbReference type="OrthoDB" id="9784339at2"/>
<name>A0A2K4DPU2_9STAP</name>